<evidence type="ECO:0000313" key="3">
    <source>
        <dbReference type="EMBL" id="KAK4768945.1"/>
    </source>
</evidence>
<proteinExistence type="predicted"/>
<gene>
    <name evidence="3" type="ORF">SAY86_027095</name>
</gene>
<feature type="region of interest" description="Disordered" evidence="1">
    <location>
        <begin position="48"/>
        <end position="73"/>
    </location>
</feature>
<dbReference type="GO" id="GO:0003700">
    <property type="term" value="F:DNA-binding transcription factor activity"/>
    <property type="evidence" value="ECO:0007669"/>
    <property type="project" value="InterPro"/>
</dbReference>
<dbReference type="GO" id="GO:0005634">
    <property type="term" value="C:nucleus"/>
    <property type="evidence" value="ECO:0007669"/>
    <property type="project" value="InterPro"/>
</dbReference>
<dbReference type="Proteomes" id="UP001346149">
    <property type="component" value="Unassembled WGS sequence"/>
</dbReference>
<dbReference type="Pfam" id="PF01486">
    <property type="entry name" value="K-box"/>
    <property type="match status" value="1"/>
</dbReference>
<dbReference type="EMBL" id="JAXQNO010000021">
    <property type="protein sequence ID" value="KAK4768945.1"/>
    <property type="molecule type" value="Genomic_DNA"/>
</dbReference>
<accession>A0AAN7KLR9</accession>
<keyword evidence="4" id="KW-1185">Reference proteome</keyword>
<reference evidence="3 4" key="1">
    <citation type="journal article" date="2023" name="Hortic Res">
        <title>Pangenome of water caltrop reveals structural variations and asymmetric subgenome divergence after allopolyploidization.</title>
        <authorList>
            <person name="Zhang X."/>
            <person name="Chen Y."/>
            <person name="Wang L."/>
            <person name="Yuan Y."/>
            <person name="Fang M."/>
            <person name="Shi L."/>
            <person name="Lu R."/>
            <person name="Comes H.P."/>
            <person name="Ma Y."/>
            <person name="Chen Y."/>
            <person name="Huang G."/>
            <person name="Zhou Y."/>
            <person name="Zheng Z."/>
            <person name="Qiu Y."/>
        </authorList>
    </citation>
    <scope>NUCLEOTIDE SEQUENCE [LARGE SCALE GENOMIC DNA]</scope>
    <source>
        <strain evidence="3">F231</strain>
    </source>
</reference>
<evidence type="ECO:0000313" key="4">
    <source>
        <dbReference type="Proteomes" id="UP001346149"/>
    </source>
</evidence>
<sequence length="108" mass="12075">MGEAIGSLNIKELKNLEGRLEKAIGRVRSKKEIELQNDNMYLRAKVAQAEREAGSATHQQQPPGLMQNEYGSIPAQSYNPNFFPVNLMDTSNHHHEYPGADQTVLQLA</sequence>
<comment type="caution">
    <text evidence="3">The sequence shown here is derived from an EMBL/GenBank/DDBJ whole genome shotgun (WGS) entry which is preliminary data.</text>
</comment>
<organism evidence="3 4">
    <name type="scientific">Trapa natans</name>
    <name type="common">Water chestnut</name>
    <dbReference type="NCBI Taxonomy" id="22666"/>
    <lineage>
        <taxon>Eukaryota</taxon>
        <taxon>Viridiplantae</taxon>
        <taxon>Streptophyta</taxon>
        <taxon>Embryophyta</taxon>
        <taxon>Tracheophyta</taxon>
        <taxon>Spermatophyta</taxon>
        <taxon>Magnoliopsida</taxon>
        <taxon>eudicotyledons</taxon>
        <taxon>Gunneridae</taxon>
        <taxon>Pentapetalae</taxon>
        <taxon>rosids</taxon>
        <taxon>malvids</taxon>
        <taxon>Myrtales</taxon>
        <taxon>Lythraceae</taxon>
        <taxon>Trapa</taxon>
    </lineage>
</organism>
<feature type="domain" description="K-box" evidence="2">
    <location>
        <begin position="1"/>
        <end position="52"/>
    </location>
</feature>
<dbReference type="AlphaFoldDB" id="A0AAN7KLR9"/>
<dbReference type="InterPro" id="IPR002487">
    <property type="entry name" value="TF_Kbox"/>
</dbReference>
<evidence type="ECO:0000259" key="2">
    <source>
        <dbReference type="Pfam" id="PF01486"/>
    </source>
</evidence>
<name>A0AAN7KLR9_TRANT</name>
<evidence type="ECO:0000256" key="1">
    <source>
        <dbReference type="SAM" id="MobiDB-lite"/>
    </source>
</evidence>
<protein>
    <recommendedName>
        <fullName evidence="2">K-box domain-containing protein</fullName>
    </recommendedName>
</protein>